<dbReference type="GO" id="GO:0043023">
    <property type="term" value="F:ribosomal large subunit binding"/>
    <property type="evidence" value="ECO:0007669"/>
    <property type="project" value="UniProtKB-UniRule"/>
</dbReference>
<dbReference type="InterPro" id="IPR051608">
    <property type="entry name" value="RQC_Subunit_NEMF"/>
</dbReference>
<evidence type="ECO:0000313" key="5">
    <source>
        <dbReference type="Proteomes" id="UP000066376"/>
    </source>
</evidence>
<keyword evidence="2" id="KW-0694">RNA-binding</keyword>
<dbReference type="HAMAP" id="MF_00844_A">
    <property type="entry name" value="RqcH_A"/>
    <property type="match status" value="1"/>
</dbReference>
<evidence type="ECO:0000313" key="4">
    <source>
        <dbReference type="EMBL" id="AMK14984.1"/>
    </source>
</evidence>
<dbReference type="SUPFAM" id="SSF46946">
    <property type="entry name" value="S13-like H2TH domain"/>
    <property type="match status" value="1"/>
</dbReference>
<dbReference type="Proteomes" id="UP000066376">
    <property type="component" value="Chromosome"/>
</dbReference>
<dbReference type="InterPro" id="IPR043681">
    <property type="entry name" value="RqcH_archaeal"/>
</dbReference>
<reference evidence="5" key="2">
    <citation type="submission" date="2016-02" db="EMBL/GenBank/DDBJ databases">
        <title>The draft genome sequence of the rumen methanogen Methanobrevibacter olleyae YLM1.</title>
        <authorList>
            <consortium name="New Zealand Agricultural Greenhouse Gas Research Centre/Pastoral Greenhouse Gas Research Consortium"/>
            <person name="Kelly W.J."/>
            <person name="Li D."/>
            <person name="Lambie S.C."/>
            <person name="Attwood G.T."/>
            <person name="Altermann E."/>
            <person name="Leahy S.C."/>
        </authorList>
    </citation>
    <scope>NUCLEOTIDE SEQUENCE [LARGE SCALE GENOMIC DNA]</scope>
    <source>
        <strain evidence="5">YLM1</strain>
    </source>
</reference>
<keyword evidence="2" id="KW-0820">tRNA-binding</keyword>
<dbReference type="InterPro" id="IPR010979">
    <property type="entry name" value="Ribosomal_uS13-like_H2TH"/>
</dbReference>
<dbReference type="GO" id="GO:0005737">
    <property type="term" value="C:cytoplasm"/>
    <property type="evidence" value="ECO:0007669"/>
    <property type="project" value="UniProtKB-ARBA"/>
</dbReference>
<dbReference type="STRING" id="294671.YLM1_0427"/>
<dbReference type="GO" id="GO:1990112">
    <property type="term" value="C:RQC complex"/>
    <property type="evidence" value="ECO:0007669"/>
    <property type="project" value="TreeGrafter"/>
</dbReference>
<dbReference type="GeneID" id="28488726"/>
<dbReference type="EMBL" id="CP014265">
    <property type="protein sequence ID" value="AMK14984.1"/>
    <property type="molecule type" value="Genomic_DNA"/>
</dbReference>
<proteinExistence type="inferred from homology"/>
<dbReference type="FunFam" id="2.30.310.10:FF:000003">
    <property type="entry name" value="Zinc knuckle domain containing protein"/>
    <property type="match status" value="1"/>
</dbReference>
<organism evidence="4 5">
    <name type="scientific">Methanobrevibacter olleyae</name>
    <dbReference type="NCBI Taxonomy" id="294671"/>
    <lineage>
        <taxon>Archaea</taxon>
        <taxon>Methanobacteriati</taxon>
        <taxon>Methanobacteriota</taxon>
        <taxon>Methanomada group</taxon>
        <taxon>Methanobacteria</taxon>
        <taxon>Methanobacteriales</taxon>
        <taxon>Methanobacteriaceae</taxon>
        <taxon>Methanobrevibacter</taxon>
    </lineage>
</organism>
<name>A0A126QYV9_METOL</name>
<feature type="coiled-coil region" evidence="2">
    <location>
        <begin position="312"/>
        <end position="339"/>
    </location>
</feature>
<feature type="domain" description="NFACT RNA-binding" evidence="3">
    <location>
        <begin position="476"/>
        <end position="586"/>
    </location>
</feature>
<keyword evidence="5" id="KW-1185">Reference proteome</keyword>
<evidence type="ECO:0000256" key="2">
    <source>
        <dbReference type="HAMAP-Rule" id="MF_00844"/>
    </source>
</evidence>
<dbReference type="Pfam" id="PF05670">
    <property type="entry name" value="NFACT-R_1"/>
    <property type="match status" value="1"/>
</dbReference>
<dbReference type="PANTHER" id="PTHR15239">
    <property type="entry name" value="NUCLEAR EXPORT MEDIATOR FACTOR NEMF"/>
    <property type="match status" value="1"/>
</dbReference>
<dbReference type="NCBIfam" id="NF041120">
    <property type="entry name" value="RqcH_arch"/>
    <property type="match status" value="1"/>
</dbReference>
<dbReference type="PANTHER" id="PTHR15239:SF6">
    <property type="entry name" value="RIBOSOME QUALITY CONTROL COMPLEX SUBUNIT NEMF"/>
    <property type="match status" value="1"/>
</dbReference>
<dbReference type="PATRIC" id="fig|294671.3.peg.443"/>
<dbReference type="AlphaFoldDB" id="A0A126QYV9"/>
<dbReference type="InterPro" id="IPR008532">
    <property type="entry name" value="NFACT_RNA-bd"/>
</dbReference>
<dbReference type="GO" id="GO:0000049">
    <property type="term" value="F:tRNA binding"/>
    <property type="evidence" value="ECO:0007669"/>
    <property type="project" value="UniProtKB-UniRule"/>
</dbReference>
<evidence type="ECO:0000256" key="1">
    <source>
        <dbReference type="ARBA" id="ARBA00023054"/>
    </source>
</evidence>
<comment type="similarity">
    <text evidence="2">Belongs to the NEMF family.</text>
</comment>
<feature type="coiled-coil region" evidence="2">
    <location>
        <begin position="425"/>
        <end position="459"/>
    </location>
</feature>
<dbReference type="GO" id="GO:0072344">
    <property type="term" value="P:rescue of stalled ribosome"/>
    <property type="evidence" value="ECO:0007669"/>
    <property type="project" value="UniProtKB-UniRule"/>
</dbReference>
<evidence type="ECO:0000259" key="3">
    <source>
        <dbReference type="Pfam" id="PF05670"/>
    </source>
</evidence>
<dbReference type="KEGG" id="mol:YLM1_0427"/>
<dbReference type="GO" id="GO:0019843">
    <property type="term" value="F:rRNA binding"/>
    <property type="evidence" value="ECO:0007669"/>
    <property type="project" value="UniProtKB-UniRule"/>
</dbReference>
<dbReference type="Pfam" id="PF05833">
    <property type="entry name" value="NFACT_N"/>
    <property type="match status" value="1"/>
</dbReference>
<accession>A0A126QYV9</accession>
<reference evidence="4 5" key="1">
    <citation type="journal article" date="2016" name="Genome Announc.">
        <title>Draft Genome Sequence of the Rumen Methanogen Methanobrevibacter olleyae YLM1.</title>
        <authorList>
            <person name="Kelly W.J."/>
            <person name="Li D."/>
            <person name="Lambie S.C."/>
            <person name="Cox F."/>
            <person name="Attwood G.T."/>
            <person name="Altermann E."/>
            <person name="Leahy S.C."/>
        </authorList>
    </citation>
    <scope>NUCLEOTIDE SEQUENCE [LARGE SCALE GENOMIC DNA]</scope>
    <source>
        <strain evidence="4 5">YLM1</strain>
    </source>
</reference>
<keyword evidence="1 2" id="KW-0175">Coiled coil</keyword>
<comment type="subunit">
    <text evidence="2">Associates with stalled 50S ribosomal subunits.</text>
</comment>
<keyword evidence="2" id="KW-0648">Protein biosynthesis</keyword>
<comment type="function">
    <text evidence="2">Probably part of the ribosome quality control system (RQC). May mediate the addition of alanine residues (Ala tailing) to incompletely synthesized nascent chains from stalled ribosomes, leading to their degradation.</text>
</comment>
<dbReference type="RefSeq" id="WP_067145852.1">
    <property type="nucleotide sequence ID" value="NZ_CP014265.1"/>
</dbReference>
<gene>
    <name evidence="2" type="primary">rqcH</name>
    <name evidence="4" type="ORF">YLM1_0427</name>
</gene>
<sequence>MKSMSNVDIYTICQELNDLLVGARVDKSFQPTKDTVVMRFHKAGVGRLDLVIQAGKRIHISQYPLTNPQNPPSFPMLLRKRLKGANVVSVKQHNFDRVVEIKMKKEETYTLIVELFAKGNIILLNEANEIILPLKRKHWSDRDISSKKEYLFPQEHGINPITLTIEEFKEIISNGEDEEIVRILAKNGLGSLYAEEIMLVAEITKKTNCSNLSGEEIVTIFNALKTVFEPLEEKKFSPMIVNNKEEVEKLQEENPDKKYKAKEDVISINIKQYEGFDKESFKSFNEACDEFYSSKVKNEITDIQESAWNKKVNKFSKRLEKQEETLKNFKKTIEDSQKKGELLFTNYVQIENILNVIKDAREKDYGWKEIGQRLKDAKKSGMEDLQIFESMDPLGNISLKIDDAIIRLDSKKSIPDNAEVYYEKAKKAKRKIKGALIAIENTKHQLADMEAKKEKAMLNIMVPQKRIKKNLKWYEKLRWFVSTEGILVVCGRDATTNEGVVKKYLEQNDVYLHADIHGAPSVVAKVQSDKLNDNLLKELGEFSAAFSSAWSKNFTSQDVYWVEPEQVSKTPVSGEFVPKGAFIIRGHRNYIRGCKLEISIGLVDYDGEKRIMAGPTDAMKTHTSKFVTIKPGYTKKEKIAKEILSRINEDNKLSLDDVVRVLPSGKCDFI</sequence>
<protein>
    <recommendedName>
        <fullName evidence="2">Archaeal Rqc2 homolog aRqcH</fullName>
        <shortName evidence="2">aRqcH</shortName>
    </recommendedName>
</protein>
<keyword evidence="2" id="KW-0699">rRNA-binding</keyword>
<dbReference type="Gene3D" id="2.30.310.10">
    <property type="entry name" value="ibrinogen binding protein from staphylococcus aureus domain"/>
    <property type="match status" value="1"/>
</dbReference>